<proteinExistence type="predicted"/>
<dbReference type="Pfam" id="PF12802">
    <property type="entry name" value="MarR_2"/>
    <property type="match status" value="1"/>
</dbReference>
<sequence>MPFQQVQTLLLVSMYPGITLSELADRLEIAQSSASRNVAALGKVHRLQKEGLDFVEAIEDPSERRRKICFLTERGHREVLGLMRMLYPDFNFDAGPTAKERIDNVMSSLRKRR</sequence>
<dbReference type="InterPro" id="IPR000835">
    <property type="entry name" value="HTH_MarR-typ"/>
</dbReference>
<evidence type="ECO:0000313" key="3">
    <source>
        <dbReference type="Proteomes" id="UP000766595"/>
    </source>
</evidence>
<dbReference type="GO" id="GO:0003677">
    <property type="term" value="F:DNA binding"/>
    <property type="evidence" value="ECO:0007669"/>
    <property type="project" value="UniProtKB-KW"/>
</dbReference>
<dbReference type="RefSeq" id="WP_261968290.1">
    <property type="nucleotide sequence ID" value="NZ_JAHHZF010000004.1"/>
</dbReference>
<reference evidence="2 3" key="1">
    <citation type="submission" date="2021-06" db="EMBL/GenBank/DDBJ databases">
        <authorList>
            <person name="Grouzdev D.S."/>
            <person name="Koziaeva V."/>
        </authorList>
    </citation>
    <scope>NUCLEOTIDE SEQUENCE [LARGE SCALE GENOMIC DNA]</scope>
    <source>
        <strain evidence="2 3">22</strain>
    </source>
</reference>
<keyword evidence="3" id="KW-1185">Reference proteome</keyword>
<accession>A0A947D2C6</accession>
<dbReference type="AlphaFoldDB" id="A0A947D2C6"/>
<dbReference type="Gene3D" id="1.10.10.10">
    <property type="entry name" value="Winged helix-like DNA-binding domain superfamily/Winged helix DNA-binding domain"/>
    <property type="match status" value="1"/>
</dbReference>
<comment type="caution">
    <text evidence="2">The sequence shown here is derived from an EMBL/GenBank/DDBJ whole genome shotgun (WGS) entry which is preliminary data.</text>
</comment>
<gene>
    <name evidence="2" type="ORF">KL771_09445</name>
</gene>
<protein>
    <submittedName>
        <fullName evidence="2">Winged helix DNA-binding protein</fullName>
    </submittedName>
</protein>
<organism evidence="2 3">
    <name type="scientific">Prosthecodimorpha staleyi</name>
    <dbReference type="NCBI Taxonomy" id="2840188"/>
    <lineage>
        <taxon>Bacteria</taxon>
        <taxon>Pseudomonadati</taxon>
        <taxon>Pseudomonadota</taxon>
        <taxon>Alphaproteobacteria</taxon>
        <taxon>Hyphomicrobiales</taxon>
        <taxon>Ancalomicrobiaceae</taxon>
        <taxon>Prosthecodimorpha</taxon>
    </lineage>
</organism>
<feature type="domain" description="HTH marR-type" evidence="1">
    <location>
        <begin position="1"/>
        <end position="41"/>
    </location>
</feature>
<name>A0A947D2C6_9HYPH</name>
<evidence type="ECO:0000313" key="2">
    <source>
        <dbReference type="EMBL" id="MBT9289678.1"/>
    </source>
</evidence>
<dbReference type="InterPro" id="IPR036390">
    <property type="entry name" value="WH_DNA-bd_sf"/>
</dbReference>
<evidence type="ECO:0000259" key="1">
    <source>
        <dbReference type="Pfam" id="PF12802"/>
    </source>
</evidence>
<keyword evidence="2" id="KW-0238">DNA-binding</keyword>
<dbReference type="Proteomes" id="UP000766595">
    <property type="component" value="Unassembled WGS sequence"/>
</dbReference>
<dbReference type="SUPFAM" id="SSF46785">
    <property type="entry name" value="Winged helix' DNA-binding domain"/>
    <property type="match status" value="1"/>
</dbReference>
<dbReference type="EMBL" id="JAHHZF010000004">
    <property type="protein sequence ID" value="MBT9289678.1"/>
    <property type="molecule type" value="Genomic_DNA"/>
</dbReference>
<dbReference type="InterPro" id="IPR036388">
    <property type="entry name" value="WH-like_DNA-bd_sf"/>
</dbReference>